<keyword evidence="2 3" id="KW-0456">Lyase</keyword>
<dbReference type="SUPFAM" id="SSF51556">
    <property type="entry name" value="Metallo-dependent hydrolases"/>
    <property type="match status" value="1"/>
</dbReference>
<dbReference type="GO" id="GO:0019748">
    <property type="term" value="P:secondary metabolic process"/>
    <property type="evidence" value="ECO:0007669"/>
    <property type="project" value="TreeGrafter"/>
</dbReference>
<reference evidence="6" key="2">
    <citation type="submission" date="2015-01" db="EMBL/GenBank/DDBJ databases">
        <title>Evolutionary Origins and Diversification of the Mycorrhizal Mutualists.</title>
        <authorList>
            <consortium name="DOE Joint Genome Institute"/>
            <consortium name="Mycorrhizal Genomics Consortium"/>
            <person name="Kohler A."/>
            <person name="Kuo A."/>
            <person name="Nagy L.G."/>
            <person name="Floudas D."/>
            <person name="Copeland A."/>
            <person name="Barry K.W."/>
            <person name="Cichocki N."/>
            <person name="Veneault-Fourrey C."/>
            <person name="LaButti K."/>
            <person name="Lindquist E.A."/>
            <person name="Lipzen A."/>
            <person name="Lundell T."/>
            <person name="Morin E."/>
            <person name="Murat C."/>
            <person name="Riley R."/>
            <person name="Ohm R."/>
            <person name="Sun H."/>
            <person name="Tunlid A."/>
            <person name="Henrissat B."/>
            <person name="Grigoriev I.V."/>
            <person name="Hibbett D.S."/>
            <person name="Martin F."/>
        </authorList>
    </citation>
    <scope>NUCLEOTIDE SEQUENCE [LARGE SCALE GENOMIC DNA]</scope>
    <source>
        <strain evidence="6">MUT 4182</strain>
    </source>
</reference>
<dbReference type="InterPro" id="IPR032466">
    <property type="entry name" value="Metal_Hydrolase"/>
</dbReference>
<dbReference type="InterPro" id="IPR006680">
    <property type="entry name" value="Amidohydro-rel"/>
</dbReference>
<dbReference type="PANTHER" id="PTHR21240:SF32">
    <property type="entry name" value="AMIDOHYDROLASE-RELATED DOMAIN-CONTAINING PROTEIN"/>
    <property type="match status" value="1"/>
</dbReference>
<sequence length="310" mass="33950">AHFVFPWYQALVPTTGGQPTPGWSLEDHMSFASSLSITKTILGSSTPQANVFFGNQALTVAMARLLNLSAASLRALYPKKFDFFCVVPLPYVSDAIAEAKYCLSDLGGAGITTMTNHEGLYLGNSALDGFWSYVNSRTDKPIVYVHPTTPYMKINGKFIEANPTLYIPGLVEFYFETARCYMDLSYSGTLTKYTNIRWIAAHVGGAFPAILDRMIKSLGPTMEASLKSIYNTRIFWDSAGPTYPNQVRGLRGYGIPDSQLVFGTDYPYAPAGSYAGAQAGFINDPDLNQAQVNAIFRNNTVALFGNKLNL</sequence>
<evidence type="ECO:0000313" key="5">
    <source>
        <dbReference type="EMBL" id="KIO34569.1"/>
    </source>
</evidence>
<dbReference type="OrthoDB" id="2832284at2759"/>
<dbReference type="Proteomes" id="UP000054248">
    <property type="component" value="Unassembled WGS sequence"/>
</dbReference>
<comment type="similarity">
    <text evidence="3">Belongs to the metallo-dependent hydrolases superfamily.</text>
</comment>
<gene>
    <name evidence="5" type="ORF">M407DRAFT_39402</name>
</gene>
<keyword evidence="1 3" id="KW-0210">Decarboxylase</keyword>
<evidence type="ECO:0000259" key="4">
    <source>
        <dbReference type="Pfam" id="PF04909"/>
    </source>
</evidence>
<dbReference type="InterPro" id="IPR032465">
    <property type="entry name" value="ACMSD"/>
</dbReference>
<dbReference type="GO" id="GO:0005829">
    <property type="term" value="C:cytosol"/>
    <property type="evidence" value="ECO:0007669"/>
    <property type="project" value="TreeGrafter"/>
</dbReference>
<name>A0A0C3QYY2_9AGAM</name>
<feature type="non-terminal residue" evidence="5">
    <location>
        <position position="1"/>
    </location>
</feature>
<reference evidence="5 6" key="1">
    <citation type="submission" date="2014-04" db="EMBL/GenBank/DDBJ databases">
        <authorList>
            <consortium name="DOE Joint Genome Institute"/>
            <person name="Kuo A."/>
            <person name="Girlanda M."/>
            <person name="Perotto S."/>
            <person name="Kohler A."/>
            <person name="Nagy L.G."/>
            <person name="Floudas D."/>
            <person name="Copeland A."/>
            <person name="Barry K.W."/>
            <person name="Cichocki N."/>
            <person name="Veneault-Fourrey C."/>
            <person name="LaButti K."/>
            <person name="Lindquist E.A."/>
            <person name="Lipzen A."/>
            <person name="Lundell T."/>
            <person name="Morin E."/>
            <person name="Murat C."/>
            <person name="Sun H."/>
            <person name="Tunlid A."/>
            <person name="Henrissat B."/>
            <person name="Grigoriev I.V."/>
            <person name="Hibbett D.S."/>
            <person name="Martin F."/>
            <person name="Nordberg H.P."/>
            <person name="Cantor M.N."/>
            <person name="Hua S.X."/>
        </authorList>
    </citation>
    <scope>NUCLEOTIDE SEQUENCE [LARGE SCALE GENOMIC DNA]</scope>
    <source>
        <strain evidence="5 6">MUT 4182</strain>
    </source>
</reference>
<organism evidence="5 6">
    <name type="scientific">Tulasnella calospora MUT 4182</name>
    <dbReference type="NCBI Taxonomy" id="1051891"/>
    <lineage>
        <taxon>Eukaryota</taxon>
        <taxon>Fungi</taxon>
        <taxon>Dikarya</taxon>
        <taxon>Basidiomycota</taxon>
        <taxon>Agaricomycotina</taxon>
        <taxon>Agaricomycetes</taxon>
        <taxon>Cantharellales</taxon>
        <taxon>Tulasnellaceae</taxon>
        <taxon>Tulasnella</taxon>
    </lineage>
</organism>
<dbReference type="HOGENOM" id="CLU_039329_2_0_1"/>
<evidence type="ECO:0000256" key="3">
    <source>
        <dbReference type="RuleBase" id="RU366045"/>
    </source>
</evidence>
<dbReference type="STRING" id="1051891.A0A0C3QYY2"/>
<evidence type="ECO:0000256" key="2">
    <source>
        <dbReference type="ARBA" id="ARBA00023239"/>
    </source>
</evidence>
<dbReference type="GO" id="GO:0016831">
    <property type="term" value="F:carboxy-lyase activity"/>
    <property type="evidence" value="ECO:0007669"/>
    <property type="project" value="UniProtKB-KW"/>
</dbReference>
<dbReference type="GO" id="GO:0016787">
    <property type="term" value="F:hydrolase activity"/>
    <property type="evidence" value="ECO:0007669"/>
    <property type="project" value="InterPro"/>
</dbReference>
<protein>
    <recommendedName>
        <fullName evidence="4">Amidohydrolase-related domain-containing protein</fullName>
    </recommendedName>
</protein>
<feature type="non-terminal residue" evidence="5">
    <location>
        <position position="310"/>
    </location>
</feature>
<feature type="domain" description="Amidohydrolase-related" evidence="4">
    <location>
        <begin position="60"/>
        <end position="305"/>
    </location>
</feature>
<keyword evidence="6" id="KW-1185">Reference proteome</keyword>
<evidence type="ECO:0000256" key="1">
    <source>
        <dbReference type="ARBA" id="ARBA00022793"/>
    </source>
</evidence>
<proteinExistence type="inferred from homology"/>
<dbReference type="Pfam" id="PF04909">
    <property type="entry name" value="Amidohydro_2"/>
    <property type="match status" value="1"/>
</dbReference>
<evidence type="ECO:0000313" key="6">
    <source>
        <dbReference type="Proteomes" id="UP000054248"/>
    </source>
</evidence>
<dbReference type="PANTHER" id="PTHR21240">
    <property type="entry name" value="2-AMINO-3-CARBOXYLMUCONATE-6-SEMIALDEHYDE DECARBOXYLASE"/>
    <property type="match status" value="1"/>
</dbReference>
<dbReference type="EMBL" id="KN822942">
    <property type="protein sequence ID" value="KIO34569.1"/>
    <property type="molecule type" value="Genomic_DNA"/>
</dbReference>
<dbReference type="Gene3D" id="3.20.20.140">
    <property type="entry name" value="Metal-dependent hydrolases"/>
    <property type="match status" value="1"/>
</dbReference>
<accession>A0A0C3QYY2</accession>
<dbReference type="AlphaFoldDB" id="A0A0C3QYY2"/>